<evidence type="ECO:0000256" key="1">
    <source>
        <dbReference type="SAM" id="Coils"/>
    </source>
</evidence>
<keyword evidence="3" id="KW-0347">Helicase</keyword>
<organism evidence="3 4">
    <name type="scientific">Mycobacterium pinniadriaticum</name>
    <dbReference type="NCBI Taxonomy" id="2994102"/>
    <lineage>
        <taxon>Bacteria</taxon>
        <taxon>Bacillati</taxon>
        <taxon>Actinomycetota</taxon>
        <taxon>Actinomycetes</taxon>
        <taxon>Mycobacteriales</taxon>
        <taxon>Mycobacteriaceae</taxon>
        <taxon>Mycobacterium</taxon>
    </lineage>
</organism>
<dbReference type="PANTHER" id="PTHR41313:SF1">
    <property type="entry name" value="DNA METHYLASE ADENINE-SPECIFIC DOMAIN-CONTAINING PROTEIN"/>
    <property type="match status" value="1"/>
</dbReference>
<dbReference type="InterPro" id="IPR027417">
    <property type="entry name" value="P-loop_NTPase"/>
</dbReference>
<evidence type="ECO:0000313" key="3">
    <source>
        <dbReference type="EMBL" id="MCX2938235.1"/>
    </source>
</evidence>
<dbReference type="Gene3D" id="3.40.50.300">
    <property type="entry name" value="P-loop containing nucleotide triphosphate hydrolases"/>
    <property type="match status" value="2"/>
</dbReference>
<keyword evidence="4" id="KW-1185">Reference proteome</keyword>
<reference evidence="3 4" key="1">
    <citation type="submission" date="2022-11" db="EMBL/GenBank/DDBJ databases">
        <title>Mycobacterium sp. nov.</title>
        <authorList>
            <person name="Papic B."/>
            <person name="Spicic S."/>
            <person name="Duvnjak S."/>
        </authorList>
    </citation>
    <scope>NUCLEOTIDE SEQUENCE [LARGE SCALE GENOMIC DNA]</scope>
    <source>
        <strain evidence="3 4">CVI_P4</strain>
    </source>
</reference>
<sequence length="1767" mass="194692">MEEEPRAPAAFRTATDFPASTHTLVPSGAKARVRANIATIKLLDALREAGRPATVDEQAVLAAWSGWGAVPEVLDPRNDTFTSERQQLRDLLTVEQYRQAEASVLNAHYTDPAVAAVIWQAMRRAGFTGGRVLEPGCGSGTFIGHAPDDAVMIGVENDAITAAVAAHLYPSAQIRNQGFEATRIPENSFALTVGNVPFGRYVIADPSHNPQRFSVHNHFICKSLALTAPGGYVAVLTSRYTLDSAKPAARRAIAEHADLVGAIRLPSKAFARVAGTDVVTDLLILRRREPDQRAPEHTPEWVNTTSGFLDEDGEPTEILVNSYYAAHPHHVLGTMTLGHGLNGSPTLAVDGDIGDELAEQLARRLTDIIDLAVARGHGLSATTESLTVVSPDTFDPGLITVAHRGTDTPLYTLRYNPDTKGIECWSGHRWEPNPTPKTRLAETRELIALRDVATSLITSQRDGRPPAERDQLRGHLNTLYDNYVRRHGPVNRFTWIHPNEITQDRHDERVAAAETRWRDKEGHPGAPYPGPIPDGLAEQWDTAAWEAPAPYKKRAHLDGGMRHDPGWAVVSALEIFDEDTGQARKAPIFSTDLLTPARERRTADSPGDALAMSLDRNLRVDIEYIAALLEVPVTDARAFIDGLVYPSLDDPDELIPATTALSGNVREKYTQAALAAEHNPAYQAYADALREVVPADRTAQVIKARPGAPWIDARFIAQFARETFDVTEVTAEHLGGRWTVEVPKHKRYGRLMTETWGLNRERCDAISLLDAVCNSRSIVLNTDEGVLDVQATFAAQAKCEKITQEFQKWIFNDPARNEILVAEYNRRFNSLRAPRYDGSKLRLPGLSDHFTPHFYQRNAVARIVAEPSTLLDHVVGAGKTGTMLMAAMELRRLGVVRQPWIVVPNHIVEQVGRESGQWYPAAKVLLGSSATTAEGRRRFIAQSAASEWDLVIVPQSAFTAIGVDNAARVDYIEEQLAELRAQLETAESDRTKKRIELAVKSAHERLERLTDQARKDQGLSFENSGCDYLFIDEAHMYKNKARICNIEELSCPNSSQRAEDLTLKLRILRQRRRDEALAAGIPAGKVIERVATFATGTPIANSLGELWVMQSYLRPDLLRAAGVEDLGDWGAAFTATVTTVEVNSTGTRLRPVTRVGKFTNLPELLALSSAYSDVVTRDQVPVALPELATGQRRIISLQPDVEVTDFIADLGYRADHFDARRPDRDNVLKISSDGRNASLDPRLAHLAKPTHSRAAAVAEDIMRIHTPLADRVYQDRDTGAPLARTGPLQIVFCDRGTPSKKPGQFTIYQAIKDELIERGMSAEAVRFVHEARKPAELKALFAQCNRGEVAVLIGSTEKMGTGTNVQSRLRALHHVDVPWRPADLEQREGRILRQGNQNDIVDIVNYVTEGTYDTVMWQKVQAKALFIEQMRRNEVIDNEIEDLSGGDIGSAAAETKAIATGDPRYVKQVELEDEVKRLSALERAHNEGIRQRDWRVNQFERAIPAQRAALDRLAPIAEQAARHSASESPARITVDGRTHPDRADTAAALAAACRAGYHRGKDRGAAQWDPLGVAINGVEVLASRSLMHDTLIVRLAVPSRTTDIKADELLATATAGEPGAAKARGLIRRVENLYSGLLAHQKSLTAELEHDQAQLDDLLANPPAPFEHSDALDAKRAELSALTLELRLAAESPEAKQKACAAEERMKMRGRKPGWSLLLNPSPAVLEESGCTSADVLRRMIQARERMAIGDYYRDLDDVTPGHEHDL</sequence>
<gene>
    <name evidence="3" type="ORF">ORI27_16120</name>
</gene>
<feature type="domain" description="Helicase C-terminal" evidence="2">
    <location>
        <begin position="1281"/>
        <end position="1444"/>
    </location>
</feature>
<dbReference type="SMART" id="SM00490">
    <property type="entry name" value="HELICc"/>
    <property type="match status" value="1"/>
</dbReference>
<dbReference type="Pfam" id="PF00271">
    <property type="entry name" value="Helicase_C"/>
    <property type="match status" value="1"/>
</dbReference>
<dbReference type="PANTHER" id="PTHR41313">
    <property type="entry name" value="ADENINE-SPECIFIC METHYLTRANSFERASE"/>
    <property type="match status" value="1"/>
</dbReference>
<dbReference type="InterPro" id="IPR052933">
    <property type="entry name" value="DNA_Protect_Modify"/>
</dbReference>
<comment type="caution">
    <text evidence="3">The sequence shown here is derived from an EMBL/GenBank/DDBJ whole genome shotgun (WGS) entry which is preliminary data.</text>
</comment>
<dbReference type="Gene3D" id="3.40.50.150">
    <property type="entry name" value="Vaccinia Virus protein VP39"/>
    <property type="match status" value="1"/>
</dbReference>
<dbReference type="InterPro" id="IPR001650">
    <property type="entry name" value="Helicase_C-like"/>
</dbReference>
<dbReference type="SUPFAM" id="SSF53335">
    <property type="entry name" value="S-adenosyl-L-methionine-dependent methyltransferases"/>
    <property type="match status" value="1"/>
</dbReference>
<evidence type="ECO:0000259" key="2">
    <source>
        <dbReference type="PROSITE" id="PS51194"/>
    </source>
</evidence>
<dbReference type="Proteomes" id="UP001300745">
    <property type="component" value="Unassembled WGS sequence"/>
</dbReference>
<name>A0ABT3SFE5_9MYCO</name>
<proteinExistence type="predicted"/>
<keyword evidence="3" id="KW-0378">Hydrolase</keyword>
<dbReference type="GO" id="GO:0004386">
    <property type="term" value="F:helicase activity"/>
    <property type="evidence" value="ECO:0007669"/>
    <property type="project" value="UniProtKB-KW"/>
</dbReference>
<dbReference type="EMBL" id="JAPJDO010000012">
    <property type="protein sequence ID" value="MCX2938235.1"/>
    <property type="molecule type" value="Genomic_DNA"/>
</dbReference>
<dbReference type="PROSITE" id="PS51194">
    <property type="entry name" value="HELICASE_CTER"/>
    <property type="match status" value="1"/>
</dbReference>
<accession>A0ABT3SFE5</accession>
<evidence type="ECO:0000313" key="4">
    <source>
        <dbReference type="Proteomes" id="UP001300745"/>
    </source>
</evidence>
<keyword evidence="3" id="KW-0547">Nucleotide-binding</keyword>
<feature type="coiled-coil region" evidence="1">
    <location>
        <begin position="969"/>
        <end position="1012"/>
    </location>
</feature>
<dbReference type="SMART" id="SM00487">
    <property type="entry name" value="DEXDc"/>
    <property type="match status" value="1"/>
</dbReference>
<keyword evidence="1" id="KW-0175">Coiled coil</keyword>
<protein>
    <submittedName>
        <fullName evidence="3">Helicase</fullName>
    </submittedName>
</protein>
<dbReference type="InterPro" id="IPR014001">
    <property type="entry name" value="Helicase_ATP-bd"/>
</dbReference>
<dbReference type="SUPFAM" id="SSF52540">
    <property type="entry name" value="P-loop containing nucleoside triphosphate hydrolases"/>
    <property type="match status" value="2"/>
</dbReference>
<dbReference type="RefSeq" id="WP_265997825.1">
    <property type="nucleotide sequence ID" value="NZ_JAPJDN010000012.1"/>
</dbReference>
<keyword evidence="3" id="KW-0067">ATP-binding</keyword>
<dbReference type="InterPro" id="IPR029063">
    <property type="entry name" value="SAM-dependent_MTases_sf"/>
</dbReference>